<accession>A0ABY0CY95</accession>
<dbReference type="PROSITE" id="PS51625">
    <property type="entry name" value="SAM_MT_TRMB"/>
    <property type="match status" value="1"/>
</dbReference>
<keyword evidence="5 7" id="KW-0949">S-adenosyl-L-methionine</keyword>
<dbReference type="GO" id="GO:0008176">
    <property type="term" value="F:tRNA (guanine(46)-N7)-methyltransferase activity"/>
    <property type="evidence" value="ECO:0007669"/>
    <property type="project" value="UniProtKB-EC"/>
</dbReference>
<keyword evidence="3 7" id="KW-0489">Methyltransferase</keyword>
<dbReference type="PANTHER" id="PTHR23417">
    <property type="entry name" value="3-DEOXY-D-MANNO-OCTULOSONIC-ACID TRANSFERASE/TRNA GUANINE-N 7 - -METHYLTRANSFERASE"/>
    <property type="match status" value="1"/>
</dbReference>
<dbReference type="Proteomes" id="UP000282926">
    <property type="component" value="Unassembled WGS sequence"/>
</dbReference>
<dbReference type="PANTHER" id="PTHR23417:SF21">
    <property type="entry name" value="TRNA (GUANINE-N(7)-)-METHYLTRANSFERASE"/>
    <property type="match status" value="1"/>
</dbReference>
<keyword evidence="9" id="KW-1185">Reference proteome</keyword>
<dbReference type="EC" id="2.1.1.33" evidence="7"/>
<dbReference type="InterPro" id="IPR003358">
    <property type="entry name" value="tRNA_(Gua-N-7)_MeTrfase_Trmb"/>
</dbReference>
<dbReference type="EMBL" id="SADD01000001">
    <property type="protein sequence ID" value="RVU48689.1"/>
    <property type="molecule type" value="Genomic_DNA"/>
</dbReference>
<keyword evidence="4 7" id="KW-0808">Transferase</keyword>
<evidence type="ECO:0000256" key="3">
    <source>
        <dbReference type="ARBA" id="ARBA00022603"/>
    </source>
</evidence>
<evidence type="ECO:0000256" key="6">
    <source>
        <dbReference type="ARBA" id="ARBA00022694"/>
    </source>
</evidence>
<feature type="binding site" evidence="7">
    <location>
        <position position="59"/>
    </location>
    <ligand>
        <name>S-adenosyl-L-methionine</name>
        <dbReference type="ChEBI" id="CHEBI:59789"/>
    </ligand>
</feature>
<dbReference type="Gene3D" id="3.40.50.150">
    <property type="entry name" value="Vaccinia Virus protein VP39"/>
    <property type="match status" value="1"/>
</dbReference>
<comment type="pathway">
    <text evidence="7">tRNA modification; N(7)-methylguanine-tRNA biosynthesis.</text>
</comment>
<dbReference type="Pfam" id="PF02390">
    <property type="entry name" value="Methyltransf_4"/>
    <property type="match status" value="1"/>
</dbReference>
<feature type="binding site" evidence="7">
    <location>
        <position position="134"/>
    </location>
    <ligand>
        <name>S-adenosyl-L-methionine</name>
        <dbReference type="ChEBI" id="CHEBI:59789"/>
    </ligand>
</feature>
<evidence type="ECO:0000256" key="1">
    <source>
        <dbReference type="ARBA" id="ARBA00000142"/>
    </source>
</evidence>
<evidence type="ECO:0000256" key="2">
    <source>
        <dbReference type="ARBA" id="ARBA00003015"/>
    </source>
</evidence>
<dbReference type="InterPro" id="IPR029063">
    <property type="entry name" value="SAM-dependent_MTases_sf"/>
</dbReference>
<keyword evidence="6 7" id="KW-0819">tRNA processing</keyword>
<feature type="binding site" evidence="7">
    <location>
        <position position="170"/>
    </location>
    <ligand>
        <name>substrate</name>
    </ligand>
</feature>
<comment type="catalytic activity">
    <reaction evidence="1 7">
        <text>guanosine(46) in tRNA + S-adenosyl-L-methionine = N(7)-methylguanosine(46) in tRNA + S-adenosyl-L-homocysteine</text>
        <dbReference type="Rhea" id="RHEA:42708"/>
        <dbReference type="Rhea" id="RHEA-COMP:10188"/>
        <dbReference type="Rhea" id="RHEA-COMP:10189"/>
        <dbReference type="ChEBI" id="CHEBI:57856"/>
        <dbReference type="ChEBI" id="CHEBI:59789"/>
        <dbReference type="ChEBI" id="CHEBI:74269"/>
        <dbReference type="ChEBI" id="CHEBI:74480"/>
        <dbReference type="EC" id="2.1.1.33"/>
    </reaction>
</comment>
<comment type="caution">
    <text evidence="7">Lacks conserved residue(s) required for the propagation of feature annotation.</text>
</comment>
<evidence type="ECO:0000256" key="5">
    <source>
        <dbReference type="ARBA" id="ARBA00022691"/>
    </source>
</evidence>
<feature type="binding site" evidence="7">
    <location>
        <position position="111"/>
    </location>
    <ligand>
        <name>S-adenosyl-L-methionine</name>
        <dbReference type="ChEBI" id="CHEBI:59789"/>
    </ligand>
</feature>
<comment type="function">
    <text evidence="2 7">Catalyzes the formation of N(7)-methylguanine at position 46 (m7G46) in tRNA.</text>
</comment>
<dbReference type="InterPro" id="IPR055361">
    <property type="entry name" value="tRNA_methyltr_TrmB_bact"/>
</dbReference>
<evidence type="ECO:0000313" key="8">
    <source>
        <dbReference type="EMBL" id="RVU48689.1"/>
    </source>
</evidence>
<name>A0ABY0CY95_9DELT</name>
<evidence type="ECO:0000313" key="9">
    <source>
        <dbReference type="Proteomes" id="UP000282926"/>
    </source>
</evidence>
<sequence length="225" mass="26432">MKHVAAPLPIDVSATCRGYPVADLSLRFDDVIEENYDRMLTRIRTFAAERPLPERVSLEIGSNRANFLRQLAQRYPERFYLGIEWRKKHVDFGKENMLEHGVKNADLLQADATMAIPILLEEGQLSELFILFPDPWWKKRHRKRRIIQPQTLDLFASKMHQGAKLWLRTDVGTLADDFREVLDAHPEFELLPFEQMPVEPFPRTTREVKILQKGIPVHTLYYVRR</sequence>
<evidence type="ECO:0000256" key="4">
    <source>
        <dbReference type="ARBA" id="ARBA00022679"/>
    </source>
</evidence>
<protein>
    <recommendedName>
        <fullName evidence="7">tRNA (guanine-N(7)-)-methyltransferase</fullName>
        <ecNumber evidence="7">2.1.1.33</ecNumber>
    </recommendedName>
    <alternativeName>
        <fullName evidence="7">tRNA (guanine(46)-N(7))-methyltransferase</fullName>
    </alternativeName>
    <alternativeName>
        <fullName evidence="7">tRNA(m7G46)-methyltransferase</fullName>
    </alternativeName>
</protein>
<dbReference type="SUPFAM" id="SSF53335">
    <property type="entry name" value="S-adenosyl-L-methionine-dependent methyltransferases"/>
    <property type="match status" value="1"/>
</dbReference>
<feature type="binding site" evidence="7">
    <location>
        <position position="84"/>
    </location>
    <ligand>
        <name>S-adenosyl-L-methionine</name>
        <dbReference type="ChEBI" id="CHEBI:59789"/>
    </ligand>
</feature>
<feature type="binding site" evidence="7">
    <location>
        <position position="138"/>
    </location>
    <ligand>
        <name>substrate</name>
    </ligand>
</feature>
<comment type="similarity">
    <text evidence="7">Belongs to the class I-like SAM-binding methyltransferase superfamily. TrmB family.</text>
</comment>
<organism evidence="8 9">
    <name type="scientific">Lujinxingia sediminis</name>
    <dbReference type="NCBI Taxonomy" id="2480984"/>
    <lineage>
        <taxon>Bacteria</taxon>
        <taxon>Deltaproteobacteria</taxon>
        <taxon>Bradymonadales</taxon>
        <taxon>Lujinxingiaceae</taxon>
        <taxon>Lujinxingia</taxon>
    </lineage>
</organism>
<dbReference type="HAMAP" id="MF_01057">
    <property type="entry name" value="tRNA_methyltr_TrmB"/>
    <property type="match status" value="1"/>
</dbReference>
<comment type="caution">
    <text evidence="8">The sequence shown here is derived from an EMBL/GenBank/DDBJ whole genome shotgun (WGS) entry which is preliminary data.</text>
</comment>
<reference evidence="8 9" key="1">
    <citation type="submission" date="2019-01" db="EMBL/GenBank/DDBJ databases">
        <title>Lujinxingia litoralis gen. nov., sp. nov. and Lujinxingia sediminis gen. nov., sp. nov., new members in the order Bradymonadales, isolated from coastal sediment.</title>
        <authorList>
            <person name="Li C.-M."/>
        </authorList>
    </citation>
    <scope>NUCLEOTIDE SEQUENCE [LARGE SCALE GENOMIC DNA]</scope>
    <source>
        <strain evidence="8 9">SEH01</strain>
    </source>
</reference>
<gene>
    <name evidence="7 8" type="primary">trmB</name>
    <name evidence="8" type="ORF">EA187_04465</name>
</gene>
<evidence type="ECO:0000256" key="7">
    <source>
        <dbReference type="HAMAP-Rule" id="MF_01057"/>
    </source>
</evidence>
<dbReference type="NCBIfam" id="TIGR00091">
    <property type="entry name" value="tRNA (guanosine(46)-N7)-methyltransferase TrmB"/>
    <property type="match status" value="1"/>
</dbReference>
<proteinExistence type="inferred from homology"/>